<evidence type="ECO:0000313" key="3">
    <source>
        <dbReference type="Proteomes" id="UP000620366"/>
    </source>
</evidence>
<gene>
    <name evidence="2" type="ORF">H8695_04060</name>
</gene>
<keyword evidence="1" id="KW-1133">Transmembrane helix</keyword>
<feature type="transmembrane region" description="Helical" evidence="1">
    <location>
        <begin position="106"/>
        <end position="128"/>
    </location>
</feature>
<dbReference type="GO" id="GO:0022857">
    <property type="term" value="F:transmembrane transporter activity"/>
    <property type="evidence" value="ECO:0007669"/>
    <property type="project" value="InterPro"/>
</dbReference>
<evidence type="ECO:0000256" key="1">
    <source>
        <dbReference type="SAM" id="Phobius"/>
    </source>
</evidence>
<keyword evidence="1" id="KW-0812">Transmembrane</keyword>
<evidence type="ECO:0000313" key="2">
    <source>
        <dbReference type="EMBL" id="MBC8535865.1"/>
    </source>
</evidence>
<dbReference type="EMBL" id="JACRSP010000002">
    <property type="protein sequence ID" value="MBC8535865.1"/>
    <property type="molecule type" value="Genomic_DNA"/>
</dbReference>
<protein>
    <submittedName>
        <fullName evidence="2">ECF transporter S component</fullName>
    </submittedName>
</protein>
<keyword evidence="3" id="KW-1185">Reference proteome</keyword>
<comment type="caution">
    <text evidence="2">The sequence shown here is derived from an EMBL/GenBank/DDBJ whole genome shotgun (WGS) entry which is preliminary data.</text>
</comment>
<feature type="transmembrane region" description="Helical" evidence="1">
    <location>
        <begin position="140"/>
        <end position="165"/>
    </location>
</feature>
<dbReference type="RefSeq" id="WP_249299609.1">
    <property type="nucleotide sequence ID" value="NZ_JACRSP010000002.1"/>
</dbReference>
<reference evidence="2" key="1">
    <citation type="submission" date="2020-08" db="EMBL/GenBank/DDBJ databases">
        <title>Genome public.</title>
        <authorList>
            <person name="Liu C."/>
            <person name="Sun Q."/>
        </authorList>
    </citation>
    <scope>NUCLEOTIDE SEQUENCE</scope>
    <source>
        <strain evidence="2">BX7</strain>
    </source>
</reference>
<feature type="transmembrane region" description="Helical" evidence="1">
    <location>
        <begin position="6"/>
        <end position="27"/>
    </location>
</feature>
<accession>A0A926HUE6</accession>
<dbReference type="InterPro" id="IPR024529">
    <property type="entry name" value="ECF_trnsprt_substrate-spec"/>
</dbReference>
<feature type="transmembrane region" description="Helical" evidence="1">
    <location>
        <begin position="75"/>
        <end position="94"/>
    </location>
</feature>
<name>A0A926HUE6_9FIRM</name>
<dbReference type="Gene3D" id="1.10.1760.20">
    <property type="match status" value="1"/>
</dbReference>
<dbReference type="Pfam" id="PF12822">
    <property type="entry name" value="ECF_trnsprt"/>
    <property type="match status" value="1"/>
</dbReference>
<dbReference type="Proteomes" id="UP000620366">
    <property type="component" value="Unassembled WGS sequence"/>
</dbReference>
<keyword evidence="1" id="KW-0472">Membrane</keyword>
<dbReference type="AlphaFoldDB" id="A0A926HUE6"/>
<feature type="transmembrane region" description="Helical" evidence="1">
    <location>
        <begin position="39"/>
        <end position="63"/>
    </location>
</feature>
<proteinExistence type="predicted"/>
<organism evidence="2 3">
    <name type="scientific">Feifania hominis</name>
    <dbReference type="NCBI Taxonomy" id="2763660"/>
    <lineage>
        <taxon>Bacteria</taxon>
        <taxon>Bacillati</taxon>
        <taxon>Bacillota</taxon>
        <taxon>Clostridia</taxon>
        <taxon>Eubacteriales</taxon>
        <taxon>Feifaniaceae</taxon>
        <taxon>Feifania</taxon>
    </lineage>
</organism>
<sequence>MKQRNAMILTGLCIALGVVLPIAFHTIPNAGTVFLPMHIPVLLCGLACGPLYGLACGILAPLLSHFTTGMPPAAILPSMLCELAVYGLMAGLLLRLVKTRSKAANLYVSLIGAMLVGRVVLGLLNTLIFRAGAYSMQVWLTAAFVTALPGIVIQLIAVPVVYYALEKAKLLP</sequence>